<dbReference type="GO" id="GO:0004519">
    <property type="term" value="F:endonuclease activity"/>
    <property type="evidence" value="ECO:0007669"/>
    <property type="project" value="InterPro"/>
</dbReference>
<dbReference type="GO" id="GO:0000470">
    <property type="term" value="P:maturation of LSU-rRNA"/>
    <property type="evidence" value="ECO:0007669"/>
    <property type="project" value="TreeGrafter"/>
</dbReference>
<name>A0A834VGB7_SARSC</name>
<reference evidence="1" key="2">
    <citation type="submission" date="2020-01" db="EMBL/GenBank/DDBJ databases">
        <authorList>
            <person name="Korhonen P.K.K."/>
            <person name="Guangxu M.G."/>
            <person name="Wang T.W."/>
            <person name="Stroehlein A.J.S."/>
            <person name="Young N.D."/>
            <person name="Ang C.-S.A."/>
            <person name="Fernando D.W.F."/>
            <person name="Lu H.L."/>
            <person name="Taylor S.T."/>
            <person name="Ehtesham M.E.M."/>
            <person name="Najaraj S.H.N."/>
            <person name="Harsha G.H.G."/>
            <person name="Madugundu A.M."/>
            <person name="Renuse S.R."/>
            <person name="Holt D.H."/>
            <person name="Pandey A.P."/>
            <person name="Papenfuss A.P."/>
            <person name="Gasser R.B.G."/>
            <person name="Fischer K.F."/>
        </authorList>
    </citation>
    <scope>NUCLEOTIDE SEQUENCE</scope>
    <source>
        <strain evidence="1">SSS_KF_BRIS2020</strain>
    </source>
</reference>
<dbReference type="Proteomes" id="UP000070412">
    <property type="component" value="Unassembled WGS sequence"/>
</dbReference>
<dbReference type="EnsemblMetazoa" id="SSS_774s_mrna">
    <property type="protein sequence ID" value="KAF7495871.1"/>
    <property type="gene ID" value="SSS_774"/>
</dbReference>
<dbReference type="PANTHER" id="PTHR15002:SF0">
    <property type="entry name" value="RIBOSOMAL BIOGENESIS PROTEIN LAS1L"/>
    <property type="match status" value="1"/>
</dbReference>
<dbReference type="GO" id="GO:0030687">
    <property type="term" value="C:preribosome, large subunit precursor"/>
    <property type="evidence" value="ECO:0007669"/>
    <property type="project" value="TreeGrafter"/>
</dbReference>
<dbReference type="EMBL" id="WVUK01000044">
    <property type="protein sequence ID" value="KAF7495871.1"/>
    <property type="molecule type" value="Genomic_DNA"/>
</dbReference>
<reference evidence="3" key="1">
    <citation type="journal article" date="2020" name="PLoS Negl. Trop. Dis.">
        <title>High-quality nuclear genome for Sarcoptes scabiei-A critical resource for a neglected parasite.</title>
        <authorList>
            <person name="Korhonen P.K."/>
            <person name="Gasser R.B."/>
            <person name="Ma G."/>
            <person name="Wang T."/>
            <person name="Stroehlein A.J."/>
            <person name="Young N.D."/>
            <person name="Ang C.S."/>
            <person name="Fernando D.D."/>
            <person name="Lu H.C."/>
            <person name="Taylor S."/>
            <person name="Reynolds S.L."/>
            <person name="Mofiz E."/>
            <person name="Najaraj S.H."/>
            <person name="Gowda H."/>
            <person name="Madugundu A."/>
            <person name="Renuse S."/>
            <person name="Holt D."/>
            <person name="Pandey A."/>
            <person name="Papenfuss A.T."/>
            <person name="Fischer K."/>
        </authorList>
    </citation>
    <scope>NUCLEOTIDE SEQUENCE [LARGE SCALE GENOMIC DNA]</scope>
</reference>
<evidence type="ECO:0000313" key="2">
    <source>
        <dbReference type="EnsemblMetazoa" id="KAF7495871.1"/>
    </source>
</evidence>
<sequence length="492" mass="57774">MHWKIDYYFTPWEGVEELLKVYSCIYDSIVIPSDEEQSSLRRFLIEENDPLLNARQKICNWKTRCAFTSQSVLIHQHLSFAEILINILLEEHKLYQNSKQSHPSFNNDSILYNLYSIGVINFCNVLSAYSEQNSTISIKNLAKIYNCPDWIVECRHKLSHANSDPPSMQTLFNAITFGLKWMRKYFWDRQITALLRPLTNHNLLEIGKQPKESRESIKHQVCIFLLTDCSKKRAAHLLSLVRFSMLENPNNCISVIAEILIHEVPNLLLSSNDAIQTKFFDRAARILTLMFSFNPINNLILLINLMIDSLIDYQSSRSAFDLETNETVQNGYIWLAKIFDSLRMPSDTRKTRFEQVFSVFTDVIRIKLENQLLWHRLFFKTLQLYPNKNLLSIIHSLYWFIDDLMLKNDFNQIVYLMSIYVRRIDEPSSERIVFDESMISNIEEIRPSNNRWRELIENSRKWNQIPLGSVKYTGNFTSSGIIKTCEVIVHAL</sequence>
<keyword evidence="3" id="KW-1185">Reference proteome</keyword>
<dbReference type="AlphaFoldDB" id="A0A834VGB7"/>
<dbReference type="PANTHER" id="PTHR15002">
    <property type="entry name" value="RIBOSOMAL BIOGENESIS PROTEIN LAS1L"/>
    <property type="match status" value="1"/>
</dbReference>
<reference evidence="2" key="3">
    <citation type="submission" date="2022-06" db="UniProtKB">
        <authorList>
            <consortium name="EnsemblMetazoa"/>
        </authorList>
    </citation>
    <scope>IDENTIFICATION</scope>
</reference>
<dbReference type="GO" id="GO:0000460">
    <property type="term" value="P:maturation of 5.8S rRNA"/>
    <property type="evidence" value="ECO:0007669"/>
    <property type="project" value="TreeGrafter"/>
</dbReference>
<organism evidence="1">
    <name type="scientific">Sarcoptes scabiei</name>
    <name type="common">Itch mite</name>
    <name type="synonym">Acarus scabiei</name>
    <dbReference type="NCBI Taxonomy" id="52283"/>
    <lineage>
        <taxon>Eukaryota</taxon>
        <taxon>Metazoa</taxon>
        <taxon>Ecdysozoa</taxon>
        <taxon>Arthropoda</taxon>
        <taxon>Chelicerata</taxon>
        <taxon>Arachnida</taxon>
        <taxon>Acari</taxon>
        <taxon>Acariformes</taxon>
        <taxon>Sarcoptiformes</taxon>
        <taxon>Astigmata</taxon>
        <taxon>Psoroptidia</taxon>
        <taxon>Sarcoptoidea</taxon>
        <taxon>Sarcoptidae</taxon>
        <taxon>Sarcoptinae</taxon>
        <taxon>Sarcoptes</taxon>
    </lineage>
</organism>
<evidence type="ECO:0000313" key="3">
    <source>
        <dbReference type="Proteomes" id="UP000070412"/>
    </source>
</evidence>
<dbReference type="InterPro" id="IPR007174">
    <property type="entry name" value="Las1"/>
</dbReference>
<evidence type="ECO:0000313" key="1">
    <source>
        <dbReference type="EMBL" id="KAF7495871.1"/>
    </source>
</evidence>
<proteinExistence type="predicted"/>
<gene>
    <name evidence="1" type="ORF">SSS_774</name>
</gene>
<accession>A0A834VGB7</accession>
<dbReference type="OrthoDB" id="10263222at2759"/>
<dbReference type="Pfam" id="PF04031">
    <property type="entry name" value="Las1"/>
    <property type="match status" value="1"/>
</dbReference>
<dbReference type="GO" id="GO:0090730">
    <property type="term" value="C:Las1 complex"/>
    <property type="evidence" value="ECO:0007669"/>
    <property type="project" value="InterPro"/>
</dbReference>
<protein>
    <submittedName>
        <fullName evidence="1 2">Uncharacterized protein</fullName>
    </submittedName>
</protein>